<dbReference type="Pfam" id="PF08281">
    <property type="entry name" value="Sigma70_r4_2"/>
    <property type="match status" value="1"/>
</dbReference>
<evidence type="ECO:0000256" key="3">
    <source>
        <dbReference type="ARBA" id="ARBA00023082"/>
    </source>
</evidence>
<comment type="similarity">
    <text evidence="1">Belongs to the sigma-70 factor family. ECF subfamily.</text>
</comment>
<dbReference type="PANTHER" id="PTHR43133:SF62">
    <property type="entry name" value="RNA POLYMERASE SIGMA FACTOR SIGZ"/>
    <property type="match status" value="1"/>
</dbReference>
<dbReference type="Pfam" id="PF04542">
    <property type="entry name" value="Sigma70_r2"/>
    <property type="match status" value="1"/>
</dbReference>
<dbReference type="CDD" id="cd06171">
    <property type="entry name" value="Sigma70_r4"/>
    <property type="match status" value="1"/>
</dbReference>
<evidence type="ECO:0000256" key="1">
    <source>
        <dbReference type="ARBA" id="ARBA00010641"/>
    </source>
</evidence>
<name>A0A7X0MS61_9HYPH</name>
<comment type="caution">
    <text evidence="7">The sequence shown here is derived from an EMBL/GenBank/DDBJ whole genome shotgun (WGS) entry which is preliminary data.</text>
</comment>
<dbReference type="Proteomes" id="UP000585437">
    <property type="component" value="Unassembled WGS sequence"/>
</dbReference>
<reference evidence="7 8" key="1">
    <citation type="submission" date="2020-08" db="EMBL/GenBank/DDBJ databases">
        <title>The Agave Microbiome: Exploring the role of microbial communities in plant adaptations to desert environments.</title>
        <authorList>
            <person name="Partida-Martinez L.P."/>
        </authorList>
    </citation>
    <scope>NUCLEOTIDE SEQUENCE [LARGE SCALE GENOMIC DNA]</scope>
    <source>
        <strain evidence="7 8">AS3.12</strain>
    </source>
</reference>
<dbReference type="InterPro" id="IPR039425">
    <property type="entry name" value="RNA_pol_sigma-70-like"/>
</dbReference>
<evidence type="ECO:0000313" key="7">
    <source>
        <dbReference type="EMBL" id="MBB6507890.1"/>
    </source>
</evidence>
<dbReference type="InterPro" id="IPR007627">
    <property type="entry name" value="RNA_pol_sigma70_r2"/>
</dbReference>
<dbReference type="InterPro" id="IPR036388">
    <property type="entry name" value="WH-like_DNA-bd_sf"/>
</dbReference>
<dbReference type="InterPro" id="IPR013249">
    <property type="entry name" value="RNA_pol_sigma70_r4_t2"/>
</dbReference>
<dbReference type="PANTHER" id="PTHR43133">
    <property type="entry name" value="RNA POLYMERASE ECF-TYPE SIGMA FACTO"/>
    <property type="match status" value="1"/>
</dbReference>
<feature type="domain" description="RNA polymerase sigma-70 region 2" evidence="5">
    <location>
        <begin position="24"/>
        <end position="91"/>
    </location>
</feature>
<dbReference type="GO" id="GO:0003677">
    <property type="term" value="F:DNA binding"/>
    <property type="evidence" value="ECO:0007669"/>
    <property type="project" value="InterPro"/>
</dbReference>
<evidence type="ECO:0000259" key="5">
    <source>
        <dbReference type="Pfam" id="PF04542"/>
    </source>
</evidence>
<evidence type="ECO:0000256" key="4">
    <source>
        <dbReference type="ARBA" id="ARBA00023163"/>
    </source>
</evidence>
<sequence>MSDREIAELIGRVGLRDRTAFTKLYSGVSPKLFAVCLRILKDRAESEDALQEIFVRIWQRADRFAPSGTSAAGWLVAIARNHSIDRLRARRPVTDALEDRTDIADLGPDPEEASVMRGEGRRIDSCMQELDPDRAGAVKSAYVEGLTYQELAERHGVPLNTMRTWLRRSLLKLRECLDR</sequence>
<dbReference type="Gene3D" id="1.10.1740.10">
    <property type="match status" value="1"/>
</dbReference>
<dbReference type="RefSeq" id="WP_062454914.1">
    <property type="nucleotide sequence ID" value="NZ_JACHBU010000002.1"/>
</dbReference>
<dbReference type="InterPro" id="IPR013325">
    <property type="entry name" value="RNA_pol_sigma_r2"/>
</dbReference>
<evidence type="ECO:0000313" key="8">
    <source>
        <dbReference type="Proteomes" id="UP000585437"/>
    </source>
</evidence>
<keyword evidence="2" id="KW-0805">Transcription regulation</keyword>
<dbReference type="GO" id="GO:0006352">
    <property type="term" value="P:DNA-templated transcription initiation"/>
    <property type="evidence" value="ECO:0007669"/>
    <property type="project" value="InterPro"/>
</dbReference>
<keyword evidence="4" id="KW-0804">Transcription</keyword>
<dbReference type="NCBIfam" id="NF009167">
    <property type="entry name" value="PRK12514.1"/>
    <property type="match status" value="1"/>
</dbReference>
<dbReference type="EMBL" id="JACHBU010000002">
    <property type="protein sequence ID" value="MBB6507890.1"/>
    <property type="molecule type" value="Genomic_DNA"/>
</dbReference>
<dbReference type="Gene3D" id="1.10.10.10">
    <property type="entry name" value="Winged helix-like DNA-binding domain superfamily/Winged helix DNA-binding domain"/>
    <property type="match status" value="1"/>
</dbReference>
<protein>
    <submittedName>
        <fullName evidence="7">RNA polymerase sigma-70 factor (ECF subfamily)</fullName>
    </submittedName>
</protein>
<keyword evidence="8" id="KW-1185">Reference proteome</keyword>
<keyword evidence="3" id="KW-0731">Sigma factor</keyword>
<organism evidence="7 8">
    <name type="scientific">Rhizobium soli</name>
    <dbReference type="NCBI Taxonomy" id="424798"/>
    <lineage>
        <taxon>Bacteria</taxon>
        <taxon>Pseudomonadati</taxon>
        <taxon>Pseudomonadota</taxon>
        <taxon>Alphaproteobacteria</taxon>
        <taxon>Hyphomicrobiales</taxon>
        <taxon>Rhizobiaceae</taxon>
        <taxon>Rhizobium/Agrobacterium group</taxon>
        <taxon>Rhizobium</taxon>
    </lineage>
</organism>
<gene>
    <name evidence="7" type="ORF">F4695_001222</name>
</gene>
<dbReference type="InterPro" id="IPR014284">
    <property type="entry name" value="RNA_pol_sigma-70_dom"/>
</dbReference>
<proteinExistence type="inferred from homology"/>
<evidence type="ECO:0000256" key="2">
    <source>
        <dbReference type="ARBA" id="ARBA00023015"/>
    </source>
</evidence>
<accession>A0A7X0MS61</accession>
<feature type="domain" description="RNA polymerase sigma factor 70 region 4 type 2" evidence="6">
    <location>
        <begin position="121"/>
        <end position="173"/>
    </location>
</feature>
<dbReference type="GO" id="GO:0016987">
    <property type="term" value="F:sigma factor activity"/>
    <property type="evidence" value="ECO:0007669"/>
    <property type="project" value="UniProtKB-KW"/>
</dbReference>
<evidence type="ECO:0000259" key="6">
    <source>
        <dbReference type="Pfam" id="PF08281"/>
    </source>
</evidence>
<dbReference type="SUPFAM" id="SSF88659">
    <property type="entry name" value="Sigma3 and sigma4 domains of RNA polymerase sigma factors"/>
    <property type="match status" value="1"/>
</dbReference>
<dbReference type="InterPro" id="IPR013324">
    <property type="entry name" value="RNA_pol_sigma_r3/r4-like"/>
</dbReference>
<dbReference type="SUPFAM" id="SSF88946">
    <property type="entry name" value="Sigma2 domain of RNA polymerase sigma factors"/>
    <property type="match status" value="1"/>
</dbReference>
<dbReference type="AlphaFoldDB" id="A0A7X0MS61"/>
<dbReference type="NCBIfam" id="TIGR02937">
    <property type="entry name" value="sigma70-ECF"/>
    <property type="match status" value="1"/>
</dbReference>